<dbReference type="PANTHER" id="PTHR13947:SF37">
    <property type="entry name" value="LD18367P"/>
    <property type="match status" value="1"/>
</dbReference>
<feature type="domain" description="N-acetyltransferase" evidence="2">
    <location>
        <begin position="1"/>
        <end position="134"/>
    </location>
</feature>
<gene>
    <name evidence="3" type="ORF">F0245_06875</name>
</gene>
<evidence type="ECO:0000313" key="3">
    <source>
        <dbReference type="EMBL" id="NOH33097.1"/>
    </source>
</evidence>
<dbReference type="InterPro" id="IPR016181">
    <property type="entry name" value="Acyl_CoA_acyltransferase"/>
</dbReference>
<proteinExistence type="predicted"/>
<dbReference type="CDD" id="cd04301">
    <property type="entry name" value="NAT_SF"/>
    <property type="match status" value="1"/>
</dbReference>
<dbReference type="Proteomes" id="UP000525336">
    <property type="component" value="Unassembled WGS sequence"/>
</dbReference>
<name>A0A7Y4DR97_9VIBR</name>
<dbReference type="RefSeq" id="WP_171367217.1">
    <property type="nucleotide sequence ID" value="NZ_VTXW01000004.1"/>
</dbReference>
<comment type="caution">
    <text evidence="3">The sequence shown here is derived from an EMBL/GenBank/DDBJ whole genome shotgun (WGS) entry which is preliminary data.</text>
</comment>
<protein>
    <submittedName>
        <fullName evidence="3">GNAT family N-acetyltransferase</fullName>
    </submittedName>
</protein>
<keyword evidence="1 3" id="KW-0808">Transferase</keyword>
<dbReference type="InterPro" id="IPR050769">
    <property type="entry name" value="NAT_camello-type"/>
</dbReference>
<evidence type="ECO:0000313" key="4">
    <source>
        <dbReference type="Proteomes" id="UP000525336"/>
    </source>
</evidence>
<dbReference type="SUPFAM" id="SSF55729">
    <property type="entry name" value="Acyl-CoA N-acyltransferases (Nat)"/>
    <property type="match status" value="1"/>
</dbReference>
<dbReference type="InterPro" id="IPR000182">
    <property type="entry name" value="GNAT_dom"/>
</dbReference>
<dbReference type="PANTHER" id="PTHR13947">
    <property type="entry name" value="GNAT FAMILY N-ACETYLTRANSFERASE"/>
    <property type="match status" value="1"/>
</dbReference>
<dbReference type="AlphaFoldDB" id="A0A7Y4DR97"/>
<evidence type="ECO:0000259" key="2">
    <source>
        <dbReference type="PROSITE" id="PS51186"/>
    </source>
</evidence>
<sequence>MEYVVVDATQVPMSLLLEADPSEASIASYLSESWCYAAKRDNQILGVCIVKRISDDTAEIFNVSVSPEHQQQGIGSQVLNFALKQVVNQGIKRVELGTGTFGYQLTYYQRAGFRVDRVVKKHFIDHYPEPIFENGIQHQDMLRLYIEL</sequence>
<reference evidence="3 4" key="1">
    <citation type="submission" date="2019-09" db="EMBL/GenBank/DDBJ databases">
        <title>Draft genome sequencing and comparative genomics of hatchery-associated Vibrios.</title>
        <authorList>
            <person name="Kehlet-Delgado H."/>
            <person name="Mueller R.S."/>
        </authorList>
    </citation>
    <scope>NUCLEOTIDE SEQUENCE [LARGE SCALE GENOMIC DNA]</scope>
    <source>
        <strain evidence="3 4">00-90-10</strain>
    </source>
</reference>
<evidence type="ECO:0000256" key="1">
    <source>
        <dbReference type="ARBA" id="ARBA00022679"/>
    </source>
</evidence>
<dbReference type="Gene3D" id="3.40.630.30">
    <property type="match status" value="1"/>
</dbReference>
<organism evidence="3 4">
    <name type="scientific">Vibrio chagasii</name>
    <dbReference type="NCBI Taxonomy" id="170679"/>
    <lineage>
        <taxon>Bacteria</taxon>
        <taxon>Pseudomonadati</taxon>
        <taxon>Pseudomonadota</taxon>
        <taxon>Gammaproteobacteria</taxon>
        <taxon>Vibrionales</taxon>
        <taxon>Vibrionaceae</taxon>
        <taxon>Vibrio</taxon>
    </lineage>
</organism>
<dbReference type="PROSITE" id="PS51186">
    <property type="entry name" value="GNAT"/>
    <property type="match status" value="1"/>
</dbReference>
<dbReference type="GO" id="GO:0008080">
    <property type="term" value="F:N-acetyltransferase activity"/>
    <property type="evidence" value="ECO:0007669"/>
    <property type="project" value="InterPro"/>
</dbReference>
<accession>A0A7Y4DR97</accession>
<dbReference type="EMBL" id="VTXW01000004">
    <property type="protein sequence ID" value="NOH33097.1"/>
    <property type="molecule type" value="Genomic_DNA"/>
</dbReference>
<dbReference type="Pfam" id="PF00583">
    <property type="entry name" value="Acetyltransf_1"/>
    <property type="match status" value="1"/>
</dbReference>